<dbReference type="Proteomes" id="UP000295163">
    <property type="component" value="Unassembled WGS sequence"/>
</dbReference>
<dbReference type="AlphaFoldDB" id="A0A4V3B323"/>
<evidence type="ECO:0000256" key="1">
    <source>
        <dbReference type="SAM" id="Phobius"/>
    </source>
</evidence>
<feature type="transmembrane region" description="Helical" evidence="1">
    <location>
        <begin position="20"/>
        <end position="41"/>
    </location>
</feature>
<name>A0A4V3B323_KOCRO</name>
<keyword evidence="1" id="KW-1133">Transmembrane helix</keyword>
<gene>
    <name evidence="2" type="ORF">E2R59_09465</name>
</gene>
<keyword evidence="1" id="KW-0472">Membrane</keyword>
<dbReference type="RefSeq" id="WP_133410300.1">
    <property type="nucleotide sequence ID" value="NZ_SMZT01000003.1"/>
</dbReference>
<dbReference type="EMBL" id="SMZT01000003">
    <property type="protein sequence ID" value="TDL43039.1"/>
    <property type="molecule type" value="Genomic_DNA"/>
</dbReference>
<sequence length="172" mass="18689">MVINIAVTQLIIRGVISWGQFLVTLGVVLVVGLVLGQVYVLPRLARRTSKHPRITSTEDWESPLAPVQALARIQEELADLEPTVTPKSSALEVAVGSDVTFRRRGAGSEVGWRALPLLVTFRAAPSGTGSRITADARDNLGWYPAPPATFVEDEILKRATALIQRAMHATDR</sequence>
<comment type="caution">
    <text evidence="2">The sequence shown here is derived from an EMBL/GenBank/DDBJ whole genome shotgun (WGS) entry which is preliminary data.</text>
</comment>
<reference evidence="2 3" key="1">
    <citation type="submission" date="2019-03" db="EMBL/GenBank/DDBJ databases">
        <title>Genome Sequencing and Assembly of Various Microbes Isolated from Partially Reclaimed Soil and Acid Mine Drainage (AMD) Site.</title>
        <authorList>
            <person name="Steinbock B."/>
            <person name="Bechtold R."/>
            <person name="Sevigny J.L."/>
            <person name="Thomas D."/>
            <person name="Cuthill L.R."/>
            <person name="Aveiro Johannsen E.J."/>
            <person name="Thomas K."/>
            <person name="Ghosh A."/>
        </authorList>
    </citation>
    <scope>NUCLEOTIDE SEQUENCE [LARGE SCALE GENOMIC DNA]</scope>
    <source>
        <strain evidence="2 3">S-A3</strain>
    </source>
</reference>
<protein>
    <submittedName>
        <fullName evidence="2">Uncharacterized protein</fullName>
    </submittedName>
</protein>
<accession>A0A4V3B323</accession>
<evidence type="ECO:0000313" key="2">
    <source>
        <dbReference type="EMBL" id="TDL43039.1"/>
    </source>
</evidence>
<proteinExistence type="predicted"/>
<keyword evidence="1" id="KW-0812">Transmembrane</keyword>
<evidence type="ECO:0000313" key="3">
    <source>
        <dbReference type="Proteomes" id="UP000295163"/>
    </source>
</evidence>
<dbReference type="GeneID" id="64347642"/>
<organism evidence="2 3">
    <name type="scientific">Kocuria rosea</name>
    <name type="common">Deinococcus erythromyxa</name>
    <name type="synonym">Micrococcus rubens</name>
    <dbReference type="NCBI Taxonomy" id="1275"/>
    <lineage>
        <taxon>Bacteria</taxon>
        <taxon>Bacillati</taxon>
        <taxon>Actinomycetota</taxon>
        <taxon>Actinomycetes</taxon>
        <taxon>Micrococcales</taxon>
        <taxon>Micrococcaceae</taxon>
        <taxon>Kocuria</taxon>
    </lineage>
</organism>